<evidence type="ECO:0000313" key="14">
    <source>
        <dbReference type="EMBL" id="EDV29086.1"/>
    </source>
</evidence>
<feature type="disulfide bond" evidence="8">
    <location>
        <begin position="2658"/>
        <end position="2668"/>
    </location>
</feature>
<feature type="domain" description="SRCR" evidence="12">
    <location>
        <begin position="2589"/>
        <end position="2689"/>
    </location>
</feature>
<dbReference type="FunFam" id="3.10.250.10:FF:000007">
    <property type="entry name" value="Soluble scavenger receptor cysteine-rich domain-containing protein SSC5D"/>
    <property type="match status" value="3"/>
</dbReference>
<dbReference type="PROSITE" id="PS01187">
    <property type="entry name" value="EGF_CA"/>
    <property type="match status" value="3"/>
</dbReference>
<dbReference type="SMART" id="SM00202">
    <property type="entry name" value="SR"/>
    <property type="match status" value="16"/>
</dbReference>
<feature type="domain" description="EGF-like" evidence="11">
    <location>
        <begin position="391"/>
        <end position="427"/>
    </location>
</feature>
<evidence type="ECO:0008006" key="16">
    <source>
        <dbReference type="Google" id="ProtNLM"/>
    </source>
</evidence>
<feature type="domain" description="EGF-like" evidence="11">
    <location>
        <begin position="3561"/>
        <end position="3595"/>
    </location>
</feature>
<keyword evidence="9" id="KW-1133">Transmembrane helix</keyword>
<dbReference type="InterPro" id="IPR036179">
    <property type="entry name" value="Ig-like_dom_sf"/>
</dbReference>
<feature type="domain" description="EGF-like" evidence="11">
    <location>
        <begin position="356"/>
        <end position="390"/>
    </location>
</feature>
<feature type="domain" description="EGF-like" evidence="11">
    <location>
        <begin position="3480"/>
        <end position="3520"/>
    </location>
</feature>
<feature type="disulfide bond" evidence="8">
    <location>
        <begin position="2474"/>
        <end position="2484"/>
    </location>
</feature>
<feature type="domain" description="EGF-like" evidence="11">
    <location>
        <begin position="2325"/>
        <end position="2360"/>
    </location>
</feature>
<dbReference type="Gene3D" id="2.60.40.10">
    <property type="entry name" value="Immunoglobulins"/>
    <property type="match status" value="1"/>
</dbReference>
<feature type="domain" description="SRCR" evidence="12">
    <location>
        <begin position="252"/>
        <end position="356"/>
    </location>
</feature>
<feature type="disulfide bond" evidence="8">
    <location>
        <begin position="1880"/>
        <end position="1944"/>
    </location>
</feature>
<feature type="domain" description="EGF-like" evidence="11">
    <location>
        <begin position="1348"/>
        <end position="1385"/>
    </location>
</feature>
<feature type="domain" description="EGF-like" evidence="11">
    <location>
        <begin position="1161"/>
        <end position="1197"/>
    </location>
</feature>
<feature type="disulfide bond" evidence="7">
    <location>
        <begin position="2693"/>
        <end position="2703"/>
    </location>
</feature>
<feature type="disulfide bond" evidence="7">
    <location>
        <begin position="2272"/>
        <end position="2281"/>
    </location>
</feature>
<sequence length="3639" mass="392406">MVEDFVQSFHLEITLDVHAMLAIQGINAKQPYRLKDILVIRTLANLVPAITRTMDPNQDIFAFVKKAILEISAILKRKVIVLARVQALHVAKMGYALIRIKVTLTSVYVKKAILVLFVKVKRLISLIIIAQVPPLSKPINSPQVRLVGGRNRFEGRVEVLHNNKWGTICDNGWDLQDAKVVCRQLGFQTAVGKACCGNFGRGTGTVWLSNVNCTGYENSLGNCCLGTYGSNQCSHANDAGVMCTGQNINGDLRLVDSQNKNHKSGRVETFYNGTWGTICGDPFDLLSANVVCRQLGFAKASSFSTISPNSAKYQNVPIHLDNVHCSGSESSLIKCAHGGWSSNNCKHSQDVSVTCQDACEVTPCVNGTCIQGSGKSFCACSPGYGGKLCQFKDSCATHPCPSNATCQNVQTGFSCKCPEGYYGRSCELGPAAEGDIHLVNSTLRNSGRLEIFHNGIWGTICGQNFDMKSATVACRQLGYKYSQNFQCCGNNGIGNSYMWLDSVHCYGNETSLTNCPHSGWGLRRCSARNTVSVSCTSNPCQANLCQNGICTLIGNGYSCSCYQGWNGSNCDVVAMKNSSCIPNRCVNGNCLEINNLQYSCNCSSGYTGVNCESENSCGSSPCSRGTCINAYPGYNCTCPIGWGGKICDMSISCSSSPCASNATCTNKLNGGYTCNCPMDFYGKNCEMGPADDYTIMISASNNPSSGLINIFFNSTWGTICDQNFDMMDAVVACRQLGYVTAAGFRCCAGYGQGNGPVFFTDFACKGNETQLSDCDHQMLLGSSAMCDHTKDVGIQCSNDPCGSSPCMNGKCSKLGDGFNCTCNVGFRGDLCQFIDSCTTQPCVANSTCQNIQNSHTCLCQSNKYGNLCQQDNPPQEGMVQLAGTTSATRGRVEIYHSGKWGSICGNNFTYSDAYVVCRQLGFSTAVSFTTKANTYGQGHGKIWLSYLRCYGNESSITSCQQRSQWGSSSCQHTQDAGVSCSKTICDSNPCDFGLCTSNATSYSCNCNFGFTGSRCELRDTCLSNPCPSNGTCTVNSNGYNCLCPQNSYGSFCQFRPLKNRAIRLVGGTVLSGRLEIYYNNSWGTVYDRNFSRVEGDVACREMGYARAGQVRCCGAYGAGQGPVWLDEVKCNGNESTLASCKLGAWGNKQCDHRRDVGLICQRNPCFPSSPCLYGSCVVNGNSYTCTCYPGFTGINCNTRINHCDANPCPNNATCSNFNDGYRCLCPGASFGEQCQFDQPKDYDITLDYTHAPGQGYLLVYLNQTWGRICFDGYTRYSQFNNEIICRQLGYTSFENWLAPASFTSERPIIMNDLYCKGIESKISQCEHSKSNVGYCTRNRNRPIGVKCSDHQCSQNNHCNHGYCIILSSNTYSCVCEPGWTGQHCLTNINECASNPCGNSTSMICSDLINNYGCSCVSGRSGYKCMFDSVAIGVRLVGGNHNFEGRVEVYYNSQWGTICNDKWSINNANVICRQLGFSGAASVPSTARYGYGSGIIGFDDIQCSGNETTITKCPHRSWGISNCGHSEDAAVVCIDKPMNAMTPPQPHPETCITRPQGLRLPCDDRPCDRYNATCVNINNTNSYTCRCQMGFFNGSSCISKIPYSLISFKKIGSLTSPAMALVCIVGGHPKPKIHVYKGNKPVTSDGIVTTSAFSFDKIYFISTVNLTSVISVHYGRYTCRVTSSSQNITSKAIVIDPLIDDSKTIHQLIITISGVCDSSPCGNNGYCRSSADEQSYKCLCYSGFTGTNCQKANVTNRYPCDNTKLCSIGKCTNVYNGTSLTSICKCDIGQTNPSCYRDKVTYCRDPCMSSPCNNGYCYSISFGTSYRCSCKSGFTGKTCNVQMTVPSTPVVNEPKIRLARGYNRFEGRVEVFRNGRWGTICDDGWDLTDAMVVCRQLGFTNAIGKGCCGQFGFGTGQIWLSKVNCYGNEGSLSTCNLNWGSAGNCSHRNDAGVICIGPNRNGDTRLVDVSNDHKHGRVEVFYNGTWGTVCSDGFELTSAHVVCKQLGFYRASTFSRTSENSPAYQNVPIVLDNVHCTGTELSISQCSNTGWLVANGCTHHKDVEVTCQDACQVAKCVNGQCVEQFNTYKCVCQPGWAGDSCELRDNCLSHPCSANATCLNNRFGYICQCPTSFYGKNCELGPASNGDVHLVNGSQPNIGRLEMYNNGIWGTVCGTNFDQNDTMVVCRQLGYKFAWYSRCCGVHGAGNNYMWLDSVHCKGAEPNLLACEHSGLGLRRCNPSSTVSVACLNDACLSSPCWNGVCISTPTGHTCNCYAGWTGLNCATIGTQNNTCATNPCLNGNCINTNNGNNFTCQCQGGYTGRRCETENRCLLSPCANGTCTPRLGGFTCTCLSGWTGAYCNASNSCASSPCSANATCQQNIDGHQCLCTIGYYGSVCQYGPAADGSLRLVGNMANRGLLEVYRNGMWGSVCDAGFGYMEAMVACRQLGYNTAVRVRCCALFGKSTGPILLANINCTGTEQSLLQCTYENWTSSMTACTHNKDVGIQCSDDYCASSPCVSGSCNSLINGYNCSCLTGYRGKRCEFIDGCSGSPCSTNATCQNIGNTFRCLCPGTSYGSNCANAGPPANGVIQLAGSAQPDQGRVEVYYNGSWGTICDNNFDFKDATVICHQLGYLTALTAGCCPISGQGTGSVWLSNLQCDGTESTISSCKHNGWGNNTCANAKDASVTCTNSFCASSPCILGQCASNSNSYTCTCISGFTGVNCESRYACFSNPCPANATCIGDSTYSCQCPPGYYGRFCEKGPVKEGDITLVNGPTALRGRLEIYHNGEWGTVCDQNFNTTDGNVVCRQLGYARSVGVTCCGGNGQGIGKIWLTNVQCNGQESTLSQCSHTGWNNNTCAHSRDVGVSCQRDPCTPFSPCFRGSCVAINSVNYTCTCYPGYTGRNCDQVVDNCLQNPCSSNATCQSFFGGYNCVCPGTSFGPMCEYAAPQEGDIQLNYNVAPGNGYLLVYHNNQWGRICFTGFSRYSDFNQEVICRQLGYQTFQPWLAPGIYTVDKSVIVNDLYCKGSESSIRQCTYSKQSTGFCTGPNANRPIGIKCTNHPCYATAVCNHGSCSVLTNGSYQCFCYPGWSGSNCNQNINECQSNPCSSNPNMVCVDEINGYSCKCADGYTGYQCRYQANKIGIRLVDGGSYIEGRIEIYSHGQWGTICGDSWSLADGNVVCRQLGFRGAQAVPNIQRYGYATGPIIFDDVHCVGFESSISRCRHSRIGITNCGHAEDAAIICQNAPFNSTMSKPSNTTSSPLASLIPCIQRPPALQLPCDSSPCSAFNTTCVNIFSGTSFYCKCKMGYFNGIGCITAILVQFEQNPVAAFTTLPLTLTCSAYGDPLPKIAFYRESEAITTGPTISISTTPKSYSVTLTLSTPYVNAYSNPNSVEFRNIESSVTNQVRQTFAANAVSSNSFVDVRVVSISRCSTCASSSINVNCAIYLRSTSTVLLNQVQQVANTIKSIGSIQVANTTTNNYNLCSTSLNNCSQNQNCMTIGSSIRCDCKPGFKKNGTVCSDINECLSNICPPNTNCRNTIGSYNCPCNSGYILDSSNFCQSICPTDYCLNGGTCTTFNNKPVCSCNNPYRGNRCETGSSTQTGTIIGIALGSVAAIIITMIILVVYIKHKSVPVKRQCS</sequence>
<keyword evidence="9" id="KW-0812">Transmembrane</keyword>
<feature type="disulfide bond" evidence="8">
    <location>
        <begin position="182"/>
        <end position="243"/>
    </location>
</feature>
<dbReference type="PROSITE" id="PS01186">
    <property type="entry name" value="EGF_2"/>
    <property type="match status" value="27"/>
</dbReference>
<feature type="disulfide bond" evidence="8">
    <location>
        <begin position="169"/>
        <end position="233"/>
    </location>
</feature>
<feature type="disulfide bond" evidence="8">
    <location>
        <begin position="2216"/>
        <end position="2226"/>
    </location>
</feature>
<dbReference type="OrthoDB" id="536948at2759"/>
<keyword evidence="3" id="KW-0677">Repeat</keyword>
<accession>B3RJF8</accession>
<dbReference type="PROSITE" id="PS50287">
    <property type="entry name" value="SRCR_2"/>
    <property type="match status" value="16"/>
</dbReference>
<feature type="domain" description="EGF-like" evidence="11">
    <location>
        <begin position="2247"/>
        <end position="2282"/>
    </location>
</feature>
<feature type="disulfide bond" evidence="7">
    <location>
        <begin position="1415"/>
        <end position="1424"/>
    </location>
</feature>
<feature type="domain" description="Ig-like" evidence="13">
    <location>
        <begin position="1601"/>
        <end position="1688"/>
    </location>
</feature>
<dbReference type="Gene3D" id="3.10.250.10">
    <property type="entry name" value="SRCR-like domain"/>
    <property type="match status" value="16"/>
</dbReference>
<feature type="domain" description="SRCR" evidence="12">
    <location>
        <begin position="1855"/>
        <end position="1955"/>
    </location>
</feature>
<dbReference type="Pfam" id="PF00008">
    <property type="entry name" value="EGF"/>
    <property type="match status" value="3"/>
</dbReference>
<keyword evidence="6" id="KW-0325">Glycoprotein</keyword>
<feature type="disulfide bond" evidence="7">
    <location>
        <begin position="985"/>
        <end position="995"/>
    </location>
</feature>
<feature type="disulfide bond" evidence="8">
    <location>
        <begin position="2627"/>
        <end position="2688"/>
    </location>
</feature>
<feature type="disulfide bond" evidence="7">
    <location>
        <begin position="1375"/>
        <end position="1384"/>
    </location>
</feature>
<feature type="disulfide bond" evidence="8">
    <location>
        <begin position="1130"/>
        <end position="1140"/>
    </location>
</feature>
<dbReference type="InterPro" id="IPR001190">
    <property type="entry name" value="SRCR"/>
</dbReference>
<feature type="domain" description="SRCR" evidence="12">
    <location>
        <begin position="1963"/>
        <end position="2067"/>
    </location>
</feature>
<feature type="disulfide bond" evidence="8">
    <location>
        <begin position="325"/>
        <end position="335"/>
    </location>
</feature>
<feature type="disulfide bond" evidence="7">
    <location>
        <begin position="2387"/>
        <end position="2396"/>
    </location>
</feature>
<feature type="disulfide bond" evidence="8">
    <location>
        <begin position="2794"/>
        <end position="2858"/>
    </location>
</feature>
<dbReference type="GO" id="GO:0016020">
    <property type="term" value="C:membrane"/>
    <property type="evidence" value="ECO:0007669"/>
    <property type="project" value="InterPro"/>
</dbReference>
<feature type="disulfide bond" evidence="7">
    <location>
        <begin position="2896"/>
        <end position="2905"/>
    </location>
</feature>
<dbReference type="PROSITE" id="PS00010">
    <property type="entry name" value="ASX_HYDROXYL"/>
    <property type="match status" value="8"/>
</dbReference>
<dbReference type="Gene3D" id="2.10.25.10">
    <property type="entry name" value="Laminin"/>
    <property type="match status" value="30"/>
</dbReference>
<dbReference type="Pfam" id="PF00530">
    <property type="entry name" value="SRCR"/>
    <property type="match status" value="16"/>
</dbReference>
<dbReference type="InterPro" id="IPR036772">
    <property type="entry name" value="SRCR-like_dom_sf"/>
</dbReference>
<feature type="disulfide bond" evidence="8">
    <location>
        <begin position="1458"/>
        <end position="1522"/>
    </location>
</feature>
<dbReference type="PROSITE" id="PS50026">
    <property type="entry name" value="EGF_3"/>
    <property type="match status" value="35"/>
</dbReference>
<keyword evidence="4 8" id="KW-1015">Disulfide bond</keyword>
<feature type="domain" description="EGF-like" evidence="11">
    <location>
        <begin position="3275"/>
        <end position="3315"/>
    </location>
</feature>
<feature type="disulfide bond" evidence="7">
    <location>
        <begin position="2934"/>
        <end position="2943"/>
    </location>
</feature>
<evidence type="ECO:0000259" key="10">
    <source>
        <dbReference type="PROSITE" id="PS50024"/>
    </source>
</evidence>
<feature type="disulfide bond" evidence="8">
    <location>
        <begin position="1471"/>
        <end position="1532"/>
    </location>
</feature>
<feature type="disulfide bond" evidence="7">
    <location>
        <begin position="2750"/>
        <end position="2759"/>
    </location>
</feature>
<feature type="domain" description="EGF-like" evidence="11">
    <location>
        <begin position="3521"/>
        <end position="3560"/>
    </location>
</feature>
<feature type="domain" description="EGF-like" evidence="11">
    <location>
        <begin position="797"/>
        <end position="832"/>
    </location>
</feature>
<feature type="disulfide bond" evidence="7">
    <location>
        <begin position="2329"/>
        <end position="2339"/>
    </location>
</feature>
<feature type="disulfide bond" evidence="7">
    <location>
        <begin position="2070"/>
        <end position="2080"/>
    </location>
</feature>
<dbReference type="Pfam" id="PF07645">
    <property type="entry name" value="EGF_CA"/>
    <property type="match status" value="1"/>
</dbReference>
<dbReference type="InterPro" id="IPR049883">
    <property type="entry name" value="NOTCH1_EGF-like"/>
</dbReference>
<feature type="disulfide bond" evidence="7">
    <location>
        <begin position="359"/>
        <end position="369"/>
    </location>
</feature>
<evidence type="ECO:0000313" key="15">
    <source>
        <dbReference type="Proteomes" id="UP000009022"/>
    </source>
</evidence>
<dbReference type="InterPro" id="IPR000742">
    <property type="entry name" value="EGF"/>
</dbReference>
<feature type="disulfide bond" evidence="8">
    <location>
        <begin position="3024"/>
        <end position="3034"/>
    </location>
</feature>
<feature type="disulfide bond" evidence="8">
    <location>
        <begin position="2614"/>
        <end position="2678"/>
    </location>
</feature>
<feature type="domain" description="SRCR" evidence="12">
    <location>
        <begin position="2769"/>
        <end position="2869"/>
    </location>
</feature>
<reference evidence="14 15" key="1">
    <citation type="journal article" date="2008" name="Nature">
        <title>The Trichoplax genome and the nature of placozoans.</title>
        <authorList>
            <person name="Srivastava M."/>
            <person name="Begovic E."/>
            <person name="Chapman J."/>
            <person name="Putnam N.H."/>
            <person name="Hellsten U."/>
            <person name="Kawashima T."/>
            <person name="Kuo A."/>
            <person name="Mitros T."/>
            <person name="Salamov A."/>
            <person name="Carpenter M.L."/>
            <person name="Signorovitch A.Y."/>
            <person name="Moreno M.A."/>
            <person name="Kamm K."/>
            <person name="Grimwood J."/>
            <person name="Schmutz J."/>
            <person name="Shapiro H."/>
            <person name="Grigoriev I.V."/>
            <person name="Buss L.W."/>
            <person name="Schierwater B."/>
            <person name="Dellaporta S.L."/>
            <person name="Rokhsar D.S."/>
        </authorList>
    </citation>
    <scope>NUCLEOTIDE SEQUENCE [LARGE SCALE GENOMIC DNA]</scope>
    <source>
        <strain evidence="14 15">Grell-BS-1999</strain>
    </source>
</reference>
<feature type="domain" description="EGF-like" evidence="11">
    <location>
        <begin position="1803"/>
        <end position="1839"/>
    </location>
</feature>
<feature type="disulfide bond" evidence="7">
    <location>
        <begin position="1006"/>
        <end position="1015"/>
    </location>
</feature>
<dbReference type="FunFam" id="3.10.250.10:FF:000011">
    <property type="entry name" value="Scavenger receptor class A member 5"/>
    <property type="match status" value="1"/>
</dbReference>
<dbReference type="InterPro" id="IPR013783">
    <property type="entry name" value="Ig-like_fold"/>
</dbReference>
<feature type="domain" description="EGF-like" evidence="11">
    <location>
        <begin position="649"/>
        <end position="686"/>
    </location>
</feature>
<feature type="disulfide bond" evidence="7">
    <location>
        <begin position="561"/>
        <end position="570"/>
    </location>
</feature>
<proteinExistence type="predicted"/>
<feature type="disulfide bond" evidence="7">
    <location>
        <begin position="1806"/>
        <end position="1816"/>
    </location>
</feature>
<evidence type="ECO:0000259" key="12">
    <source>
        <dbReference type="PROSITE" id="PS50287"/>
    </source>
</evidence>
<feature type="domain" description="EGF-like" evidence="11">
    <location>
        <begin position="2689"/>
        <end position="2724"/>
    </location>
</feature>
<feature type="disulfide bond" evidence="7">
    <location>
        <begin position="2128"/>
        <end position="2137"/>
    </location>
</feature>
<dbReference type="InterPro" id="IPR013032">
    <property type="entry name" value="EGF-like_CS"/>
</dbReference>
<dbReference type="EMBL" id="DS985241">
    <property type="protein sequence ID" value="EDV29086.1"/>
    <property type="molecule type" value="Genomic_DNA"/>
</dbReference>
<dbReference type="PROSITE" id="PS00420">
    <property type="entry name" value="SRCR_1"/>
    <property type="match status" value="8"/>
</dbReference>
<feature type="disulfide bond" evidence="7">
    <location>
        <begin position="801"/>
        <end position="811"/>
    </location>
</feature>
<feature type="domain" description="EGF-like" evidence="11">
    <location>
        <begin position="833"/>
        <end position="869"/>
    </location>
</feature>
<feature type="disulfide bond" evidence="8">
    <location>
        <begin position="461"/>
        <end position="525"/>
    </location>
</feature>
<keyword evidence="5" id="KW-0675">Receptor</keyword>
<feature type="disulfide bond" evidence="7">
    <location>
        <begin position="3585"/>
        <end position="3594"/>
    </location>
</feature>
<feature type="domain" description="SEA" evidence="10">
    <location>
        <begin position="3367"/>
        <end position="3478"/>
    </location>
</feature>
<dbReference type="SMART" id="SM00181">
    <property type="entry name" value="EGF"/>
    <property type="match status" value="36"/>
</dbReference>
<feature type="domain" description="SRCR" evidence="12">
    <location>
        <begin position="695"/>
        <end position="797"/>
    </location>
</feature>
<feature type="disulfide bond" evidence="7">
    <location>
        <begin position="3125"/>
        <end position="3134"/>
    </location>
</feature>
<feature type="domain" description="EGF-like" evidence="11">
    <location>
        <begin position="2543"/>
        <end position="2579"/>
    </location>
</feature>
<feature type="domain" description="SRCR" evidence="12">
    <location>
        <begin position="144"/>
        <end position="244"/>
    </location>
</feature>
<feature type="domain" description="EGF-like" evidence="11">
    <location>
        <begin position="2507"/>
        <end position="2542"/>
    </location>
</feature>
<feature type="domain" description="EGF-like" evidence="11">
    <location>
        <begin position="1557"/>
        <end position="1597"/>
    </location>
</feature>
<dbReference type="InParanoid" id="B3RJF8"/>
<feature type="disulfide bond" evidence="8">
    <location>
        <begin position="2838"/>
        <end position="2848"/>
    </location>
</feature>
<dbReference type="PANTHER" id="PTHR48071:SF18">
    <property type="entry name" value="DELETED IN MALIGNANT BRAIN TUMORS 1 PROTEIN-RELATED"/>
    <property type="match status" value="1"/>
</dbReference>
<feature type="disulfide bond" evidence="7">
    <location>
        <begin position="2350"/>
        <end position="2359"/>
    </location>
</feature>
<evidence type="ECO:0000256" key="4">
    <source>
        <dbReference type="ARBA" id="ARBA00023157"/>
    </source>
</evidence>
<feature type="domain" description="EGF-like" evidence="11">
    <location>
        <begin position="2361"/>
        <end position="2397"/>
    </location>
</feature>
<feature type="disulfide bond" evidence="7">
    <location>
        <begin position="580"/>
        <end position="590"/>
    </location>
</feature>
<protein>
    <recommendedName>
        <fullName evidence="16">Deleted in malignant brain tumors 1 protein</fullName>
    </recommendedName>
</protein>
<feature type="domain" description="SRCR" evidence="12">
    <location>
        <begin position="436"/>
        <end position="536"/>
    </location>
</feature>
<feature type="disulfide bond" evidence="7">
    <location>
        <begin position="380"/>
        <end position="389"/>
    </location>
</feature>
<feature type="disulfide bond" evidence="8">
    <location>
        <begin position="505"/>
        <end position="515"/>
    </location>
</feature>
<dbReference type="FunFam" id="3.10.250.10:FF:000001">
    <property type="entry name" value="Lysyl oxidase 4 isoform X1"/>
    <property type="match status" value="10"/>
</dbReference>
<feature type="disulfide bond" evidence="7">
    <location>
        <begin position="3106"/>
        <end position="3123"/>
    </location>
</feature>
<feature type="disulfide bond" evidence="7">
    <location>
        <begin position="2569"/>
        <end position="2578"/>
    </location>
</feature>
<feature type="disulfide bond" evidence="8">
    <location>
        <begin position="1315"/>
        <end position="1325"/>
    </location>
</feature>
<feature type="disulfide bond" evidence="7">
    <location>
        <begin position="2511"/>
        <end position="2521"/>
    </location>
</feature>
<dbReference type="GO" id="GO:0005509">
    <property type="term" value="F:calcium ion binding"/>
    <property type="evidence" value="ECO:0007669"/>
    <property type="project" value="InterPro"/>
</dbReference>
<comment type="caution">
    <text evidence="8">Lacks conserved residue(s) required for the propagation of feature annotation.</text>
</comment>
<feature type="domain" description="EGF-like" evidence="11">
    <location>
        <begin position="3097"/>
        <end position="3135"/>
    </location>
</feature>
<feature type="disulfide bond" evidence="8">
    <location>
        <begin position="3168"/>
        <end position="3232"/>
    </location>
</feature>
<feature type="domain" description="EGF-like" evidence="11">
    <location>
        <begin position="2287"/>
        <end position="2324"/>
    </location>
</feature>
<feature type="disulfide bond" evidence="8">
    <location>
        <begin position="1893"/>
        <end position="1954"/>
    </location>
</feature>
<feature type="disulfide bond" evidence="7">
    <location>
        <begin position="1187"/>
        <end position="1196"/>
    </location>
</feature>
<feature type="domain" description="SRCR" evidence="12">
    <location>
        <begin position="2953"/>
        <end position="3058"/>
    </location>
</feature>
<feature type="disulfide bond" evidence="8">
    <location>
        <begin position="2185"/>
        <end position="2246"/>
    </location>
</feature>
<evidence type="ECO:0000259" key="13">
    <source>
        <dbReference type="PROSITE" id="PS50835"/>
    </source>
</evidence>
<keyword evidence="2" id="KW-0732">Signal</keyword>
<feature type="transmembrane region" description="Helical" evidence="9">
    <location>
        <begin position="3605"/>
        <end position="3627"/>
    </location>
</feature>
<dbReference type="SUPFAM" id="SSF56487">
    <property type="entry name" value="SRCR-like"/>
    <property type="match status" value="16"/>
</dbReference>
<feature type="disulfide bond" evidence="8">
    <location>
        <begin position="474"/>
        <end position="535"/>
    </location>
</feature>
<dbReference type="InterPro" id="IPR001881">
    <property type="entry name" value="EGF-like_Ca-bd_dom"/>
</dbReference>
<feature type="disulfide bond" evidence="8">
    <location>
        <begin position="1099"/>
        <end position="1160"/>
    </location>
</feature>
<dbReference type="KEGG" id="tad:TRIADDRAFT_52608"/>
<dbReference type="InterPro" id="IPR018097">
    <property type="entry name" value="EGF_Ca-bd_CS"/>
</dbReference>
<evidence type="ECO:0000256" key="9">
    <source>
        <dbReference type="SAM" id="Phobius"/>
    </source>
</evidence>
<keyword evidence="1 7" id="KW-0245">EGF-like domain</keyword>
<dbReference type="OMA" id="MWLDSVH"/>
<feature type="disulfide bond" evidence="7">
    <location>
        <begin position="1043"/>
        <end position="1052"/>
    </location>
</feature>
<feature type="disulfide bond" evidence="8">
    <location>
        <begin position="3181"/>
        <end position="3242"/>
    </location>
</feature>
<feature type="domain" description="SRCR" evidence="12">
    <location>
        <begin position="2406"/>
        <end position="2507"/>
    </location>
</feature>
<feature type="domain" description="SRCR" evidence="12">
    <location>
        <begin position="1433"/>
        <end position="1533"/>
    </location>
</feature>
<feature type="disulfide bond" evidence="7">
    <location>
        <begin position="2714"/>
        <end position="2723"/>
    </location>
</feature>
<dbReference type="eggNOG" id="KOG1214">
    <property type="taxonomic scope" value="Eukaryota"/>
</dbReference>
<feature type="disulfide bond" evidence="8">
    <location>
        <begin position="2172"/>
        <end position="2236"/>
    </location>
</feature>
<dbReference type="PROSITE" id="PS00022">
    <property type="entry name" value="EGF_1"/>
    <property type="match status" value="31"/>
</dbReference>
<feature type="domain" description="EGF-like" evidence="11">
    <location>
        <begin position="536"/>
        <end position="571"/>
    </location>
</feature>
<feature type="disulfide bond" evidence="7">
    <location>
        <begin position="2532"/>
        <end position="2541"/>
    </location>
</feature>
<feature type="domain" description="EGF-like" evidence="11">
    <location>
        <begin position="981"/>
        <end position="1016"/>
    </location>
</feature>
<feature type="domain" description="SRCR" evidence="12">
    <location>
        <begin position="2147"/>
        <end position="2247"/>
    </location>
</feature>
<feature type="disulfide bond" evidence="7">
    <location>
        <begin position="1720"/>
        <end position="1737"/>
    </location>
</feature>
<feature type="domain" description="EGF-like" evidence="11">
    <location>
        <begin position="1387"/>
        <end position="1425"/>
    </location>
</feature>
<dbReference type="PROSITE" id="PS50835">
    <property type="entry name" value="IG_LIKE"/>
    <property type="match status" value="1"/>
</dbReference>
<dbReference type="InterPro" id="IPR007110">
    <property type="entry name" value="Ig-like_dom"/>
</dbReference>
<dbReference type="SMART" id="SM00179">
    <property type="entry name" value="EGF_CA"/>
    <property type="match status" value="29"/>
</dbReference>
<feature type="domain" description="EGF-like" evidence="11">
    <location>
        <begin position="3053"/>
        <end position="3095"/>
    </location>
</feature>
<dbReference type="PROSITE" id="PS50024">
    <property type="entry name" value="SEA"/>
    <property type="match status" value="1"/>
</dbReference>
<organism evidence="14 15">
    <name type="scientific">Trichoplax adhaerens</name>
    <name type="common">Trichoplax reptans</name>
    <dbReference type="NCBI Taxonomy" id="10228"/>
    <lineage>
        <taxon>Eukaryota</taxon>
        <taxon>Metazoa</taxon>
        <taxon>Placozoa</taxon>
        <taxon>Uniplacotomia</taxon>
        <taxon>Trichoplacea</taxon>
        <taxon>Trichoplacidae</taxon>
        <taxon>Trichoplax</taxon>
    </lineage>
</organism>
<feature type="disulfide bond" evidence="8">
    <location>
        <begin position="764"/>
        <end position="774"/>
    </location>
</feature>
<feature type="disulfide bond" evidence="7">
    <location>
        <begin position="822"/>
        <end position="831"/>
    </location>
</feature>
<feature type="disulfide bond" evidence="7">
    <location>
        <begin position="676"/>
        <end position="685"/>
    </location>
</feature>
<feature type="disulfide bond" evidence="7">
    <location>
        <begin position="859"/>
        <end position="868"/>
    </location>
</feature>
<feature type="disulfide bond" evidence="8">
    <location>
        <begin position="3212"/>
        <end position="3222"/>
    </location>
</feature>
<feature type="disulfide bond" evidence="8">
    <location>
        <begin position="2035"/>
        <end position="2045"/>
    </location>
</feature>
<dbReference type="PANTHER" id="PTHR48071">
    <property type="entry name" value="SRCR DOMAIN-CONTAINING PROTEIN"/>
    <property type="match status" value="1"/>
</dbReference>
<feature type="domain" description="SRCR" evidence="12">
    <location>
        <begin position="3143"/>
        <end position="3243"/>
    </location>
</feature>
<feature type="disulfide bond" evidence="8">
    <location>
        <begin position="1924"/>
        <end position="1934"/>
    </location>
</feature>
<feature type="disulfide bond" evidence="7">
    <location>
        <begin position="1739"/>
        <end position="1748"/>
    </location>
</feature>
<evidence type="ECO:0000256" key="5">
    <source>
        <dbReference type="ARBA" id="ARBA00023170"/>
    </source>
</evidence>
<feature type="domain" description="EGF-like" evidence="11">
    <location>
        <begin position="1711"/>
        <end position="1749"/>
    </location>
</feature>
<feature type="disulfide bond" evidence="7">
    <location>
        <begin position="617"/>
        <end position="627"/>
    </location>
</feature>
<dbReference type="HOGENOM" id="CLU_224558_0_0_1"/>
<name>B3RJF8_TRIAD</name>
<keyword evidence="15" id="KW-1185">Reference proteome</keyword>
<dbReference type="PRINTS" id="PR00258">
    <property type="entry name" value="SPERACTRCPTR"/>
</dbReference>
<feature type="disulfide bond" evidence="7">
    <location>
        <begin position="2091"/>
        <end position="2100"/>
    </location>
</feature>
<keyword evidence="9" id="KW-0472">Membrane</keyword>
<evidence type="ECO:0000256" key="7">
    <source>
        <dbReference type="PROSITE-ProRule" id="PRU00076"/>
    </source>
</evidence>
<evidence type="ECO:0000256" key="6">
    <source>
        <dbReference type="ARBA" id="ARBA00023180"/>
    </source>
</evidence>
<gene>
    <name evidence="14" type="ORF">TRIADDRAFT_52608</name>
</gene>
<feature type="domain" description="EGF-like" evidence="11">
    <location>
        <begin position="2725"/>
        <end position="2760"/>
    </location>
</feature>
<feature type="disulfide bond" evidence="8">
    <location>
        <begin position="213"/>
        <end position="223"/>
    </location>
</feature>
<feature type="domain" description="EGF-like" evidence="11">
    <location>
        <begin position="613"/>
        <end position="648"/>
    </location>
</feature>
<feature type="disulfide bond" evidence="7">
    <location>
        <begin position="417"/>
        <end position="426"/>
    </location>
</feature>
<feature type="domain" description="SRCR" evidence="12">
    <location>
        <begin position="1062"/>
        <end position="1161"/>
    </location>
</feature>
<dbReference type="InterPro" id="IPR000152">
    <property type="entry name" value="EGF-type_Asp/Asn_hydroxyl_site"/>
</dbReference>
<feature type="domain" description="EGF-like" evidence="11">
    <location>
        <begin position="1199"/>
        <end position="1235"/>
    </location>
</feature>
<dbReference type="PhylomeDB" id="B3RJF8"/>
<feature type="disulfide bond" evidence="7">
    <location>
        <begin position="2291"/>
        <end position="2301"/>
    </location>
</feature>
<feature type="disulfide bond" evidence="7">
    <location>
        <begin position="2251"/>
        <end position="2261"/>
    </location>
</feature>
<dbReference type="CDD" id="cd00054">
    <property type="entry name" value="EGF_CA"/>
    <property type="match status" value="8"/>
</dbReference>
<feature type="domain" description="EGF-like" evidence="11">
    <location>
        <begin position="2869"/>
        <end position="2906"/>
    </location>
</feature>
<dbReference type="Proteomes" id="UP000009022">
    <property type="component" value="Unassembled WGS sequence"/>
</dbReference>
<feature type="domain" description="EGF-like" evidence="11">
    <location>
        <begin position="1017"/>
        <end position="1053"/>
    </location>
</feature>
<feature type="domain" description="SRCR" evidence="12">
    <location>
        <begin position="1244"/>
        <end position="1348"/>
    </location>
</feature>
<evidence type="ECO:0000256" key="1">
    <source>
        <dbReference type="ARBA" id="ARBA00022536"/>
    </source>
</evidence>
<feature type="domain" description="EGF-like" evidence="11">
    <location>
        <begin position="576"/>
        <end position="612"/>
    </location>
</feature>
<feature type="domain" description="EGF-like" evidence="11">
    <location>
        <begin position="2908"/>
        <end position="2944"/>
    </location>
</feature>
<dbReference type="STRING" id="10228.B3RJF8"/>
<feature type="disulfide bond" evidence="7">
    <location>
        <begin position="2314"/>
        <end position="2323"/>
    </location>
</feature>
<feature type="domain" description="SRCR" evidence="12">
    <location>
        <begin position="879"/>
        <end position="981"/>
    </location>
</feature>
<feature type="disulfide bond" evidence="7">
    <location>
        <begin position="638"/>
        <end position="647"/>
    </location>
</feature>
<dbReference type="Pfam" id="PF12661">
    <property type="entry name" value="hEGF"/>
    <property type="match status" value="8"/>
</dbReference>
<dbReference type="InterPro" id="IPR000082">
    <property type="entry name" value="SEA_dom"/>
</dbReference>
<feature type="domain" description="EGF-like" evidence="11">
    <location>
        <begin position="2102"/>
        <end position="2138"/>
    </location>
</feature>
<evidence type="ECO:0000259" key="11">
    <source>
        <dbReference type="PROSITE" id="PS50026"/>
    </source>
</evidence>
<feature type="disulfide bond" evidence="8">
    <location>
        <begin position="949"/>
        <end position="959"/>
    </location>
</feature>
<dbReference type="GeneID" id="6749503"/>
<feature type="disulfide bond" evidence="7">
    <location>
        <begin position="602"/>
        <end position="611"/>
    </location>
</feature>
<feature type="disulfide bond" evidence="7">
    <location>
        <begin position="540"/>
        <end position="550"/>
    </location>
</feature>
<feature type="disulfide bond" evidence="7">
    <location>
        <begin position="1396"/>
        <end position="1413"/>
    </location>
</feature>
<evidence type="ECO:0000256" key="3">
    <source>
        <dbReference type="ARBA" id="ARBA00022737"/>
    </source>
</evidence>
<dbReference type="CTD" id="6749503"/>
<evidence type="ECO:0000256" key="8">
    <source>
        <dbReference type="PROSITE-ProRule" id="PRU00196"/>
    </source>
</evidence>
<feature type="disulfide bond" evidence="7">
    <location>
        <begin position="1829"/>
        <end position="1838"/>
    </location>
</feature>
<dbReference type="SUPFAM" id="SSF57196">
    <property type="entry name" value="EGF/Laminin"/>
    <property type="match status" value="27"/>
</dbReference>
<feature type="disulfide bond" evidence="8">
    <location>
        <begin position="2807"/>
        <end position="2868"/>
    </location>
</feature>
<dbReference type="RefSeq" id="XP_002108288.1">
    <property type="nucleotide sequence ID" value="XM_002108252.1"/>
</dbReference>
<evidence type="ECO:0000256" key="2">
    <source>
        <dbReference type="ARBA" id="ARBA00022729"/>
    </source>
</evidence>
<feature type="disulfide bond" evidence="7">
    <location>
        <begin position="1225"/>
        <end position="1234"/>
    </location>
</feature>
<feature type="disulfide bond" evidence="7">
    <location>
        <begin position="3085"/>
        <end position="3094"/>
    </location>
</feature>
<dbReference type="eggNOG" id="KOG1217">
    <property type="taxonomic scope" value="Eukaryota"/>
</dbReference>
<dbReference type="SUPFAM" id="SSF48726">
    <property type="entry name" value="Immunoglobulin"/>
    <property type="match status" value="1"/>
</dbReference>
<feature type="disulfide bond" evidence="8">
    <location>
        <begin position="1502"/>
        <end position="1512"/>
    </location>
</feature>
<feature type="domain" description="EGF-like" evidence="11">
    <location>
        <begin position="2067"/>
        <end position="2101"/>
    </location>
</feature>